<evidence type="ECO:0000256" key="2">
    <source>
        <dbReference type="ARBA" id="ARBA00023002"/>
    </source>
</evidence>
<organism evidence="4 5">
    <name type="scientific">Sordaria brevicollis</name>
    <dbReference type="NCBI Taxonomy" id="83679"/>
    <lineage>
        <taxon>Eukaryota</taxon>
        <taxon>Fungi</taxon>
        <taxon>Dikarya</taxon>
        <taxon>Ascomycota</taxon>
        <taxon>Pezizomycotina</taxon>
        <taxon>Sordariomycetes</taxon>
        <taxon>Sordariomycetidae</taxon>
        <taxon>Sordariales</taxon>
        <taxon>Sordariaceae</taxon>
        <taxon>Sordaria</taxon>
    </lineage>
</organism>
<dbReference type="GO" id="GO:0016491">
    <property type="term" value="F:oxidoreductase activity"/>
    <property type="evidence" value="ECO:0007669"/>
    <property type="project" value="UniProtKB-KW"/>
</dbReference>
<dbReference type="Proteomes" id="UP001281003">
    <property type="component" value="Unassembled WGS sequence"/>
</dbReference>
<dbReference type="SUPFAM" id="SSF51735">
    <property type="entry name" value="NAD(P)-binding Rossmann-fold domains"/>
    <property type="match status" value="1"/>
</dbReference>
<dbReference type="PANTHER" id="PTHR43976:SF16">
    <property type="entry name" value="SHORT-CHAIN DEHYDROGENASE_REDUCTASE FAMILY PROTEIN"/>
    <property type="match status" value="1"/>
</dbReference>
<reference evidence="4" key="1">
    <citation type="journal article" date="2023" name="Mol. Phylogenet. Evol.">
        <title>Genome-scale phylogeny and comparative genomics of the fungal order Sordariales.</title>
        <authorList>
            <person name="Hensen N."/>
            <person name="Bonometti L."/>
            <person name="Westerberg I."/>
            <person name="Brannstrom I.O."/>
            <person name="Guillou S."/>
            <person name="Cros-Aarteil S."/>
            <person name="Calhoun S."/>
            <person name="Haridas S."/>
            <person name="Kuo A."/>
            <person name="Mondo S."/>
            <person name="Pangilinan J."/>
            <person name="Riley R."/>
            <person name="LaButti K."/>
            <person name="Andreopoulos B."/>
            <person name="Lipzen A."/>
            <person name="Chen C."/>
            <person name="Yan M."/>
            <person name="Daum C."/>
            <person name="Ng V."/>
            <person name="Clum A."/>
            <person name="Steindorff A."/>
            <person name="Ohm R.A."/>
            <person name="Martin F."/>
            <person name="Silar P."/>
            <person name="Natvig D.O."/>
            <person name="Lalanne C."/>
            <person name="Gautier V."/>
            <person name="Ament-Velasquez S.L."/>
            <person name="Kruys A."/>
            <person name="Hutchinson M.I."/>
            <person name="Powell A.J."/>
            <person name="Barry K."/>
            <person name="Miller A.N."/>
            <person name="Grigoriev I.V."/>
            <person name="Debuchy R."/>
            <person name="Gladieux P."/>
            <person name="Hiltunen Thoren M."/>
            <person name="Johannesson H."/>
        </authorList>
    </citation>
    <scope>NUCLEOTIDE SEQUENCE</scope>
    <source>
        <strain evidence="4">FGSC 1904</strain>
    </source>
</reference>
<dbReference type="InterPro" id="IPR036291">
    <property type="entry name" value="NAD(P)-bd_dom_sf"/>
</dbReference>
<comment type="caution">
    <text evidence="4">The sequence shown here is derived from an EMBL/GenBank/DDBJ whole genome shotgun (WGS) entry which is preliminary data.</text>
</comment>
<dbReference type="Gene3D" id="3.40.50.720">
    <property type="entry name" value="NAD(P)-binding Rossmann-like Domain"/>
    <property type="match status" value="1"/>
</dbReference>
<evidence type="ECO:0000256" key="3">
    <source>
        <dbReference type="RuleBase" id="RU000363"/>
    </source>
</evidence>
<protein>
    <submittedName>
        <fullName evidence="4">Retinol dehydrogenase 8</fullName>
    </submittedName>
</protein>
<dbReference type="InterPro" id="IPR051911">
    <property type="entry name" value="SDR_oxidoreductase"/>
</dbReference>
<keyword evidence="2" id="KW-0560">Oxidoreductase</keyword>
<evidence type="ECO:0000256" key="1">
    <source>
        <dbReference type="ARBA" id="ARBA00006484"/>
    </source>
</evidence>
<dbReference type="PRINTS" id="PR00081">
    <property type="entry name" value="GDHRDH"/>
</dbReference>
<evidence type="ECO:0000313" key="4">
    <source>
        <dbReference type="EMBL" id="KAK3398408.1"/>
    </source>
</evidence>
<dbReference type="Pfam" id="PF00106">
    <property type="entry name" value="adh_short"/>
    <property type="match status" value="1"/>
</dbReference>
<evidence type="ECO:0000313" key="5">
    <source>
        <dbReference type="Proteomes" id="UP001281003"/>
    </source>
</evidence>
<dbReference type="PANTHER" id="PTHR43976">
    <property type="entry name" value="SHORT CHAIN DEHYDROGENASE"/>
    <property type="match status" value="1"/>
</dbReference>
<keyword evidence="5" id="KW-1185">Reference proteome</keyword>
<proteinExistence type="inferred from homology"/>
<comment type="similarity">
    <text evidence="1 3">Belongs to the short-chain dehydrogenases/reductases (SDR) family.</text>
</comment>
<sequence length="315" mass="33719">MGSTENGYHLPADAVWFITGCSQGIGRALCELVLAKGHRLAATARNPTTGLSYLSEESTPSSRLLKLPLDVTTRSSIDAALDATVAHFGRIDVIVNNAGMFIYGNTESADEADGRALFETNYWGPLHIMRRGVAIMRDVNPKSSSCDGAQGGVILNVTSVGGRVAFAGCAFYDASKVGLESSTECFAQELKPEWNIHLSCIQPGAVSTGFIAGRKRVDEHPAYSGYEGSLQTIDKYFDDPKAPENWNTAEGMAEGIYKTVSSGKEILRRVPLGPDAWGTLMADHERNGKELQASKELAMKVGNAEGAANLSNLVK</sequence>
<dbReference type="InterPro" id="IPR002347">
    <property type="entry name" value="SDR_fam"/>
</dbReference>
<name>A0AAE0UBV2_SORBR</name>
<accession>A0AAE0UBV2</accession>
<dbReference type="AlphaFoldDB" id="A0AAE0UBV2"/>
<reference evidence="4" key="2">
    <citation type="submission" date="2023-07" db="EMBL/GenBank/DDBJ databases">
        <authorList>
            <consortium name="Lawrence Berkeley National Laboratory"/>
            <person name="Haridas S."/>
            <person name="Hensen N."/>
            <person name="Bonometti L."/>
            <person name="Westerberg I."/>
            <person name="Brannstrom I.O."/>
            <person name="Guillou S."/>
            <person name="Cros-Aarteil S."/>
            <person name="Calhoun S."/>
            <person name="Kuo A."/>
            <person name="Mondo S."/>
            <person name="Pangilinan J."/>
            <person name="Riley R."/>
            <person name="LaButti K."/>
            <person name="Andreopoulos B."/>
            <person name="Lipzen A."/>
            <person name="Chen C."/>
            <person name="Yanf M."/>
            <person name="Daum C."/>
            <person name="Ng V."/>
            <person name="Clum A."/>
            <person name="Steindorff A."/>
            <person name="Ohm R."/>
            <person name="Martin F."/>
            <person name="Silar P."/>
            <person name="Natvig D."/>
            <person name="Lalanne C."/>
            <person name="Gautier V."/>
            <person name="Ament-velasquez S.L."/>
            <person name="Kruys A."/>
            <person name="Hutchinson M.I."/>
            <person name="Powell A.J."/>
            <person name="Barry K."/>
            <person name="Miller A.N."/>
            <person name="Grigoriev I.V."/>
            <person name="Debuchy R."/>
            <person name="Gladieux P."/>
            <person name="Thoren M.H."/>
            <person name="Johannesson H."/>
        </authorList>
    </citation>
    <scope>NUCLEOTIDE SEQUENCE</scope>
    <source>
        <strain evidence="4">FGSC 1904</strain>
    </source>
</reference>
<dbReference type="EMBL" id="JAUTDP010000006">
    <property type="protein sequence ID" value="KAK3398408.1"/>
    <property type="molecule type" value="Genomic_DNA"/>
</dbReference>
<dbReference type="PRINTS" id="PR00080">
    <property type="entry name" value="SDRFAMILY"/>
</dbReference>
<gene>
    <name evidence="4" type="ORF">B0T20DRAFT_207857</name>
</gene>